<keyword evidence="1" id="KW-0812">Transmembrane</keyword>
<keyword evidence="3" id="KW-1185">Reference proteome</keyword>
<dbReference type="EMBL" id="CP069798">
    <property type="protein sequence ID" value="QRQ81616.1"/>
    <property type="molecule type" value="Genomic_DNA"/>
</dbReference>
<dbReference type="InterPro" id="IPR007360">
    <property type="entry name" value="SirB"/>
</dbReference>
<name>A0A892ZIR4_9NEIS</name>
<sequence length="126" mass="14340">MNTYLILKHSHVLLVVLTFILFNIRYGLRLALPQKPLPRWLKIVPHINDTLLLLSGLGLMHITRWMPFGNAPWLGVKLVLLLLYIGWGVVAIKSTPRTGKSLFAYVMAMLCIMTMALLAVHKPVLW</sequence>
<feature type="transmembrane region" description="Helical" evidence="1">
    <location>
        <begin position="6"/>
        <end position="28"/>
    </location>
</feature>
<feature type="transmembrane region" description="Helical" evidence="1">
    <location>
        <begin position="102"/>
        <end position="120"/>
    </location>
</feature>
<keyword evidence="1" id="KW-0472">Membrane</keyword>
<dbReference type="PANTHER" id="PTHR39594">
    <property type="entry name" value="PROTEIN YCHQ"/>
    <property type="match status" value="1"/>
</dbReference>
<dbReference type="PIRSF" id="PIRSF005610">
    <property type="entry name" value="SirB"/>
    <property type="match status" value="1"/>
</dbReference>
<dbReference type="Pfam" id="PF04247">
    <property type="entry name" value="SirB"/>
    <property type="match status" value="1"/>
</dbReference>
<dbReference type="RefSeq" id="WP_230338912.1">
    <property type="nucleotide sequence ID" value="NZ_CP069798.1"/>
</dbReference>
<evidence type="ECO:0000256" key="1">
    <source>
        <dbReference type="SAM" id="Phobius"/>
    </source>
</evidence>
<dbReference type="AlphaFoldDB" id="A0A892ZIR4"/>
<protein>
    <submittedName>
        <fullName evidence="2">SirB2 family protein</fullName>
    </submittedName>
</protein>
<organism evidence="2 3">
    <name type="scientific">Paralysiella testudinis</name>
    <dbReference type="NCBI Taxonomy" id="2809020"/>
    <lineage>
        <taxon>Bacteria</taxon>
        <taxon>Pseudomonadati</taxon>
        <taxon>Pseudomonadota</taxon>
        <taxon>Betaproteobacteria</taxon>
        <taxon>Neisseriales</taxon>
        <taxon>Neisseriaceae</taxon>
        <taxon>Paralysiella</taxon>
    </lineage>
</organism>
<proteinExistence type="predicted"/>
<reference evidence="2" key="1">
    <citation type="submission" date="2021-02" db="EMBL/GenBank/DDBJ databases">
        <title>Neisseriaceae sp. 26B isolated from the cloaca of a Common Toad-headed Turtle (Mesoclemmys nasuta).</title>
        <authorList>
            <person name="Spergser J."/>
            <person name="Busse H.-J."/>
        </authorList>
    </citation>
    <scope>NUCLEOTIDE SEQUENCE</scope>
    <source>
        <strain evidence="2">26B</strain>
    </source>
</reference>
<accession>A0A892ZIR4</accession>
<dbReference type="Proteomes" id="UP000653156">
    <property type="component" value="Chromosome"/>
</dbReference>
<dbReference type="KEGG" id="ptes:JQU52_13105"/>
<dbReference type="PANTHER" id="PTHR39594:SF1">
    <property type="entry name" value="PROTEIN YCHQ"/>
    <property type="match status" value="1"/>
</dbReference>
<evidence type="ECO:0000313" key="3">
    <source>
        <dbReference type="Proteomes" id="UP000653156"/>
    </source>
</evidence>
<evidence type="ECO:0000313" key="2">
    <source>
        <dbReference type="EMBL" id="QRQ81616.1"/>
    </source>
</evidence>
<gene>
    <name evidence="2" type="ORF">JQU52_13105</name>
</gene>
<keyword evidence="1" id="KW-1133">Transmembrane helix</keyword>
<feature type="transmembrane region" description="Helical" evidence="1">
    <location>
        <begin position="71"/>
        <end position="90"/>
    </location>
</feature>
<dbReference type="GO" id="GO:0005886">
    <property type="term" value="C:plasma membrane"/>
    <property type="evidence" value="ECO:0007669"/>
    <property type="project" value="TreeGrafter"/>
</dbReference>